<gene>
    <name evidence="7" type="ORF">C1SCF055_LOCUS13495</name>
</gene>
<dbReference type="SMART" id="SM00733">
    <property type="entry name" value="Mterf"/>
    <property type="match status" value="15"/>
</dbReference>
<dbReference type="Proteomes" id="UP001152797">
    <property type="component" value="Unassembled WGS sequence"/>
</dbReference>
<dbReference type="Gene3D" id="1.10.287.110">
    <property type="entry name" value="DnaJ domain"/>
    <property type="match status" value="2"/>
</dbReference>
<evidence type="ECO:0000256" key="5">
    <source>
        <dbReference type="SAM" id="SignalP"/>
    </source>
</evidence>
<keyword evidence="2" id="KW-0809">Transit peptide</keyword>
<keyword evidence="4" id="KW-0812">Transmembrane</keyword>
<evidence type="ECO:0000256" key="3">
    <source>
        <dbReference type="SAM" id="MobiDB-lite"/>
    </source>
</evidence>
<dbReference type="GO" id="GO:0003676">
    <property type="term" value="F:nucleic acid binding"/>
    <property type="evidence" value="ECO:0007669"/>
    <property type="project" value="InterPro"/>
</dbReference>
<proteinExistence type="inferred from homology"/>
<feature type="transmembrane region" description="Helical" evidence="4">
    <location>
        <begin position="2176"/>
        <end position="2194"/>
    </location>
</feature>
<keyword evidence="5" id="KW-0732">Signal</keyword>
<evidence type="ECO:0000256" key="2">
    <source>
        <dbReference type="ARBA" id="ARBA00022946"/>
    </source>
</evidence>
<dbReference type="SUPFAM" id="SSF52833">
    <property type="entry name" value="Thioredoxin-like"/>
    <property type="match status" value="1"/>
</dbReference>
<dbReference type="InterPro" id="IPR038538">
    <property type="entry name" value="MTERF_sf"/>
</dbReference>
<dbReference type="InterPro" id="IPR003690">
    <property type="entry name" value="MTERF"/>
</dbReference>
<dbReference type="PROSITE" id="PS00636">
    <property type="entry name" value="DNAJ_1"/>
    <property type="match status" value="1"/>
</dbReference>
<keyword evidence="10" id="KW-1185">Reference proteome</keyword>
<feature type="domain" description="J" evidence="6">
    <location>
        <begin position="611"/>
        <end position="670"/>
    </location>
</feature>
<dbReference type="Pfam" id="PF02536">
    <property type="entry name" value="mTERF"/>
    <property type="match status" value="1"/>
</dbReference>
<keyword evidence="4" id="KW-0472">Membrane</keyword>
<feature type="transmembrane region" description="Helical" evidence="4">
    <location>
        <begin position="74"/>
        <end position="94"/>
    </location>
</feature>
<dbReference type="EMBL" id="CAMXCT020001047">
    <property type="protein sequence ID" value="CAL1139493.1"/>
    <property type="molecule type" value="Genomic_DNA"/>
</dbReference>
<feature type="region of interest" description="Disordered" evidence="3">
    <location>
        <begin position="1795"/>
        <end position="1829"/>
    </location>
</feature>
<dbReference type="PANTHER" id="PTHR13068:SF112">
    <property type="entry name" value="TRANSCRIPTION TERMINATION FACTOR 3, MITOCHONDRIAL"/>
    <property type="match status" value="1"/>
</dbReference>
<evidence type="ECO:0000259" key="6">
    <source>
        <dbReference type="PROSITE" id="PS50076"/>
    </source>
</evidence>
<evidence type="ECO:0000313" key="7">
    <source>
        <dbReference type="EMBL" id="CAI3986118.1"/>
    </source>
</evidence>
<feature type="compositionally biased region" description="Low complexity" evidence="3">
    <location>
        <begin position="1817"/>
        <end position="1829"/>
    </location>
</feature>
<evidence type="ECO:0000256" key="1">
    <source>
        <dbReference type="ARBA" id="ARBA00007692"/>
    </source>
</evidence>
<dbReference type="EMBL" id="CAMXCT030001047">
    <property type="protein sequence ID" value="CAL4773430.1"/>
    <property type="molecule type" value="Genomic_DNA"/>
</dbReference>
<keyword evidence="4" id="KW-1133">Transmembrane helix</keyword>
<protein>
    <submittedName>
        <fullName evidence="9">Protein aardvark</fullName>
    </submittedName>
</protein>
<dbReference type="PANTHER" id="PTHR13068">
    <property type="entry name" value="CGI-12 PROTEIN-RELATED"/>
    <property type="match status" value="1"/>
</dbReference>
<feature type="signal peptide" evidence="5">
    <location>
        <begin position="1"/>
        <end position="19"/>
    </location>
</feature>
<dbReference type="InterPro" id="IPR036249">
    <property type="entry name" value="Thioredoxin-like_sf"/>
</dbReference>
<dbReference type="InterPro" id="IPR001623">
    <property type="entry name" value="DnaJ_domain"/>
</dbReference>
<evidence type="ECO:0000256" key="4">
    <source>
        <dbReference type="SAM" id="Phobius"/>
    </source>
</evidence>
<feature type="chain" id="PRO_5043272442" evidence="5">
    <location>
        <begin position="20"/>
        <end position="2320"/>
    </location>
</feature>
<comment type="caution">
    <text evidence="7">The sequence shown here is derived from an EMBL/GenBank/DDBJ whole genome shotgun (WGS) entry which is preliminary data.</text>
</comment>
<comment type="similarity">
    <text evidence="1">Belongs to the mTERF family.</text>
</comment>
<dbReference type="Pfam" id="PF00226">
    <property type="entry name" value="DnaJ"/>
    <property type="match status" value="2"/>
</dbReference>
<dbReference type="InterPro" id="IPR036869">
    <property type="entry name" value="J_dom_sf"/>
</dbReference>
<dbReference type="CDD" id="cd06257">
    <property type="entry name" value="DnaJ"/>
    <property type="match status" value="2"/>
</dbReference>
<evidence type="ECO:0000313" key="8">
    <source>
        <dbReference type="EMBL" id="CAL1139493.1"/>
    </source>
</evidence>
<feature type="compositionally biased region" description="Basic residues" evidence="3">
    <location>
        <begin position="1795"/>
        <end position="1804"/>
    </location>
</feature>
<feature type="transmembrane region" description="Helical" evidence="4">
    <location>
        <begin position="2135"/>
        <end position="2164"/>
    </location>
</feature>
<organism evidence="7">
    <name type="scientific">Cladocopium goreaui</name>
    <dbReference type="NCBI Taxonomy" id="2562237"/>
    <lineage>
        <taxon>Eukaryota</taxon>
        <taxon>Sar</taxon>
        <taxon>Alveolata</taxon>
        <taxon>Dinophyceae</taxon>
        <taxon>Suessiales</taxon>
        <taxon>Symbiodiniaceae</taxon>
        <taxon>Cladocopium</taxon>
    </lineage>
</organism>
<dbReference type="PRINTS" id="PR00625">
    <property type="entry name" value="JDOMAIN"/>
</dbReference>
<dbReference type="InterPro" id="IPR018253">
    <property type="entry name" value="DnaJ_domain_CS"/>
</dbReference>
<dbReference type="SUPFAM" id="SSF46565">
    <property type="entry name" value="Chaperone J-domain"/>
    <property type="match status" value="2"/>
</dbReference>
<accession>A0A9P1FRW5</accession>
<dbReference type="SMART" id="SM00271">
    <property type="entry name" value="DnaJ"/>
    <property type="match status" value="2"/>
</dbReference>
<feature type="compositionally biased region" description="Acidic residues" evidence="3">
    <location>
        <begin position="1755"/>
        <end position="1779"/>
    </location>
</feature>
<name>A0A9P1FRW5_9DINO</name>
<feature type="domain" description="J" evidence="6">
    <location>
        <begin position="2030"/>
        <end position="2096"/>
    </location>
</feature>
<reference evidence="8" key="2">
    <citation type="submission" date="2024-04" db="EMBL/GenBank/DDBJ databases">
        <authorList>
            <person name="Chen Y."/>
            <person name="Shah S."/>
            <person name="Dougan E. K."/>
            <person name="Thang M."/>
            <person name="Chan C."/>
        </authorList>
    </citation>
    <scope>NUCLEOTIDE SEQUENCE [LARGE SCALE GENOMIC DNA]</scope>
</reference>
<sequence>MMILAINHIIACCWYGIGSLSFDGRSWLLRSELLDADGASGSFPEAYAASIHWALTQFTPATNNIAPDNAVERFFAVWVILLAMGVFSSFISSITSTVSSLRTYRQEQAKKQAQLLRFFNERNLSTDLYGRVQDIVRKQGLFDVRLNEKDVSLFGGVPERLLVLMHEEMYQPALNALNFWPMWSHFEDQSFFRDVCHTCITEHVATPAQDAFMPGTDCQQVYVIQSGVMQYSAKPRASSKVYETVRESVMESCVLCLPCFWADWHHRGRLASEDATCYYVGIQAEQFCGAATKHGGPLWQFLQIFGILLVGQIESSDEAESWVTDLCLSEESMSNLIERSQAFAATVRKNLDVSKASVLNPLRTITRPTFSRSFGKSNELLVELEGEKEAGEASGPGQVPLSRAWAPRVCDLQLMQKASACAGSSWDLLRDVGEGGDDPEDIQVGQRRVLLGGEYGTLKLKGLECEVLSYVEWMDRWTVEIPVKDQKGKNLVVAVIPAQLRTPKLPRDPKRNAKVNLGLALRSRALELCWRQAESEVPMGNSSASRSKFRLQLRYVSRVRPGGRVWTSGPDSMYKYVEVRYVASGDYGLVYRVLRMVDSAKQQVLEQDEEDPHQVLDIARGSDRSTIIKAYRRLARRWHPDKVKEDEHDQAVLEFRRIHQAYENLLADPERSSDLMVLKPSRPGFAERRDDAMRSIWGMQWRCFSRLVPKSRPPTWWQEGWARQRAGSVAEAELLAPLGELLMPGVPVTEMFRSFKSPAAWRGHYLEPDLTAYGVLKDKTAALFLEYDGYYRHGRKEGLARDRMKNAALLAFAPPGSYVIRINHWNKCQLEENVLWVAVNIWRQGDHKSLTAALIDVIEKVAFGLEDALDLRTSQDLRGQIKSESVSISRSAKEIRDAAVLVGGSSTAEEVHQFLRAEGFASKDVSLIIQATALRAGVSINGNLQPKLQWLLSLGLAKSQAAKAVASHPSMLGYSLEQNLKCKVQWFLDTWLTKSQAAKAVATFPQILGLSIEQNLKPTMQLLSDLGLTKSQVAKAVATHPPILALSIEQNLKPTMQWLTDLGLTKSQVAKAVATHPQILGYSIENNLKSTEQWLLDLGLTKSQVAKAVATSPQILGLSIEQNLKPTMQWLSDLGLTKSQAVKPVATHPPILGLSIDQNLKPTVQWLSDLGLTKSQAAKAVATYSPILGLSIEQNLKPTVQWLSDLGLTKSQAAKAVATCPSILGLSIDQNLKPTVQWLSDLGLTKSQAAKAVATYPSILGLSIEQNLKPTVQWLSDLGLTKDQVAKVVATHPSILGLSLEQNLKPSVEWFLDLGLTESQVAKAVARFPPILSCSVEQNLKPTIWWLLDLGLKQDQVTKALSSHPQILGLSVEQNLEPKVQWLLDLGLSKSEVTDAVVDFPQILSLSIEKNFALNFDLLLSFYAPTDAVKLIAMWPRVFFNSHERLQRRLHVLAEQNSLKKLRSAMRLDEETFHRRNSSSRVSPCREKGFNQHPTGPQDVSVSQLCARVQHPVPPRKPKRITIPMAFQTEARCLSLVSQLRLPNVQKLVEVGPNNEFIVSWPYLPEALIPYNQCDGVSQVDRVDLVRKGWSDYSRSRHSAKQVIRMMMSMIRHDVMIVDPIQNILVDRESGEPLMIDFGRGETAGSIYTTRIKTFMKKVLQLLARSISKSSYDVAGRYIRCLEDTLFECLERWQDEKTRDQKKAVALAASSTKWQEGIECCREIWHSEDENPFRKMFKDQKDVLPEDRVLREAQPIEEDPDSEDEQAAQEDDDDPEGLCDADINTLTPVQRLLRAKRKKSRRARLPKEKPNVHIHVPETLPDGTLGLGLDDADEDQRGLMVVSIHRKSEHFGWQLGDRIIELNGHLIDEWDDFKATWDAVKQFSTTGAVFGVRRDGVERTEPEAQEPRCLHCSVKGKHLQRCSNWAWAKEGQEEPFAASVAFVVPGLLLRSRLSEGSLGGGQAEELKGREVADAGAAKSTHVFSSPRNQTPRIRRMFSALLLCWFQLLVVSNQSSAMASSAAPVDFASGNHYTVLGVAHNASEAELAKAYRTLALKYHPDKNQGNTKDAEIGFKRISEAYSVLRDPEKRAEYDRTGGTRSYVSYDEAEQMWRQFASQNGAEAQGAEDGTRRKTTALVVVVALLLLAPNLLMQILPGLLVALAALALMSRRENASKWAWIGLGLLLVGYVIPWVLRVRSGFETMDGANLQGLGEEGGAVVGIPQSGEEILLNDGRFLRLPDPVNRRSGERSAREGWQQRLLSEMTTAIKTGQEQVLTVFSRQGCPWCQRQLPVLQRAIAKRMGQLEAKAAAPAPPVAPWEC</sequence>
<dbReference type="EMBL" id="CAMXCT010001047">
    <property type="protein sequence ID" value="CAI3986118.1"/>
    <property type="molecule type" value="Genomic_DNA"/>
</dbReference>
<dbReference type="OrthoDB" id="637682at2759"/>
<reference evidence="7" key="1">
    <citation type="submission" date="2022-10" db="EMBL/GenBank/DDBJ databases">
        <authorList>
            <person name="Chen Y."/>
            <person name="Dougan E. K."/>
            <person name="Chan C."/>
            <person name="Rhodes N."/>
            <person name="Thang M."/>
        </authorList>
    </citation>
    <scope>NUCLEOTIDE SEQUENCE</scope>
</reference>
<dbReference type="Gene3D" id="1.25.70.10">
    <property type="entry name" value="Transcription termination factor 3, mitochondrial"/>
    <property type="match status" value="2"/>
</dbReference>
<dbReference type="PROSITE" id="PS50076">
    <property type="entry name" value="DNAJ_2"/>
    <property type="match status" value="2"/>
</dbReference>
<evidence type="ECO:0000313" key="10">
    <source>
        <dbReference type="Proteomes" id="UP001152797"/>
    </source>
</evidence>
<evidence type="ECO:0000313" key="9">
    <source>
        <dbReference type="EMBL" id="CAL4773430.1"/>
    </source>
</evidence>
<feature type="region of interest" description="Disordered" evidence="3">
    <location>
        <begin position="1747"/>
        <end position="1781"/>
    </location>
</feature>